<reference evidence="3 4" key="1">
    <citation type="journal article" date="2024" name="bioRxiv">
        <title>A reference genome for Trichogramma kaykai: A tiny desert-dwelling parasitoid wasp with competing sex-ratio distorters.</title>
        <authorList>
            <person name="Culotta J."/>
            <person name="Lindsey A.R."/>
        </authorList>
    </citation>
    <scope>NUCLEOTIDE SEQUENCE [LARGE SCALE GENOMIC DNA]</scope>
    <source>
        <strain evidence="3 4">KSX58</strain>
    </source>
</reference>
<evidence type="ECO:0000256" key="1">
    <source>
        <dbReference type="PROSITE-ProRule" id="PRU00047"/>
    </source>
</evidence>
<keyword evidence="1" id="KW-0862">Zinc</keyword>
<evidence type="ECO:0000313" key="3">
    <source>
        <dbReference type="EMBL" id="KAL3397917.1"/>
    </source>
</evidence>
<sequence length="603" mass="68467">MDSVKKLRKSQRAQFTRAFNAFNEKIDNDAPREEKMIAYQLLETRMMELDITQEHYNKLLCESEASEQDIEQQMATDDAYKTNFLTAKMKISALANTSGHAPNSNPNSAQSATRSNLAKLNMPKFQGSVREWLPFWSQFKRVHEDPSISREEKFQRLIDATIQGTRANDIVRSYPPTGENYDKVVKSLKSRFGREDLLVECYVRELLGLVLQNTVKGGKKVNSLSTLYDNLETYINALESLGVTTDKCAAMLYPLVESALPEDTLRVWQRSVAQRATADEEQNNTKDRLKRLILFLQNEVEGEERIELALNGFGIPDQESKKKIPSPMGENAERSTDTYNIPSCSALVNASEKKSVCIFCEANHESRVCDHAKKLSFDERKNIVKRSGACFKCLLRGHTSKDCKVKLTCEWCHKRHAMLMCSVTHGNATAGATTNRKKEKDKKINTPSVENSLVTFSDMPSVCLLTLRVELFTEDKTMIVHALYDPGSHQSYVRFEIAEKIGYQSLSKYETSHSLFGGVQAKSELYDVYRVRVRNLTNSYLCNFLALDQKVICDFVAIIEKSDWVERVKNKYGVTLSDVDSTSESIDLMIGADEQESLSRVKR</sequence>
<name>A0ABD2WZE2_9HYME</name>
<feature type="domain" description="CCHC-type" evidence="2">
    <location>
        <begin position="390"/>
        <end position="404"/>
    </location>
</feature>
<evidence type="ECO:0000313" key="4">
    <source>
        <dbReference type="Proteomes" id="UP001627154"/>
    </source>
</evidence>
<comment type="caution">
    <text evidence="3">The sequence shown here is derived from an EMBL/GenBank/DDBJ whole genome shotgun (WGS) entry which is preliminary data.</text>
</comment>
<evidence type="ECO:0000259" key="2">
    <source>
        <dbReference type="PROSITE" id="PS50158"/>
    </source>
</evidence>
<dbReference type="EMBL" id="JBJJXI010000060">
    <property type="protein sequence ID" value="KAL3397917.1"/>
    <property type="molecule type" value="Genomic_DNA"/>
</dbReference>
<dbReference type="InterPro" id="IPR001878">
    <property type="entry name" value="Znf_CCHC"/>
</dbReference>
<keyword evidence="4" id="KW-1185">Reference proteome</keyword>
<keyword evidence="1" id="KW-0479">Metal-binding</keyword>
<dbReference type="AlphaFoldDB" id="A0ABD2WZE2"/>
<organism evidence="3 4">
    <name type="scientific">Trichogramma kaykai</name>
    <dbReference type="NCBI Taxonomy" id="54128"/>
    <lineage>
        <taxon>Eukaryota</taxon>
        <taxon>Metazoa</taxon>
        <taxon>Ecdysozoa</taxon>
        <taxon>Arthropoda</taxon>
        <taxon>Hexapoda</taxon>
        <taxon>Insecta</taxon>
        <taxon>Pterygota</taxon>
        <taxon>Neoptera</taxon>
        <taxon>Endopterygota</taxon>
        <taxon>Hymenoptera</taxon>
        <taxon>Apocrita</taxon>
        <taxon>Proctotrupomorpha</taxon>
        <taxon>Chalcidoidea</taxon>
        <taxon>Trichogrammatidae</taxon>
        <taxon>Trichogramma</taxon>
    </lineage>
</organism>
<dbReference type="Proteomes" id="UP001627154">
    <property type="component" value="Unassembled WGS sequence"/>
</dbReference>
<dbReference type="GO" id="GO:0008270">
    <property type="term" value="F:zinc ion binding"/>
    <property type="evidence" value="ECO:0007669"/>
    <property type="project" value="UniProtKB-KW"/>
</dbReference>
<proteinExistence type="predicted"/>
<protein>
    <recommendedName>
        <fullName evidence="2">CCHC-type domain-containing protein</fullName>
    </recommendedName>
</protein>
<gene>
    <name evidence="3" type="ORF">TKK_008155</name>
</gene>
<dbReference type="PANTHER" id="PTHR47331">
    <property type="entry name" value="PHD-TYPE DOMAIN-CONTAINING PROTEIN"/>
    <property type="match status" value="1"/>
</dbReference>
<keyword evidence="1" id="KW-0863">Zinc-finger</keyword>
<dbReference type="PROSITE" id="PS50158">
    <property type="entry name" value="ZF_CCHC"/>
    <property type="match status" value="1"/>
</dbReference>
<dbReference type="Pfam" id="PF03564">
    <property type="entry name" value="DUF1759"/>
    <property type="match status" value="1"/>
</dbReference>
<dbReference type="InterPro" id="IPR005312">
    <property type="entry name" value="DUF1759"/>
</dbReference>
<dbReference type="PANTHER" id="PTHR47331:SF1">
    <property type="entry name" value="GAG-LIKE PROTEIN"/>
    <property type="match status" value="1"/>
</dbReference>
<accession>A0ABD2WZE2</accession>